<dbReference type="Proteomes" id="UP000287651">
    <property type="component" value="Unassembled WGS sequence"/>
</dbReference>
<proteinExistence type="predicted"/>
<gene>
    <name evidence="2" type="ORF">B296_00003467</name>
</gene>
<dbReference type="EMBL" id="AMZH03000082">
    <property type="protein sequence ID" value="RRT85655.1"/>
    <property type="molecule type" value="Genomic_DNA"/>
</dbReference>
<reference evidence="2 3" key="1">
    <citation type="journal article" date="2014" name="Agronomy (Basel)">
        <title>A Draft Genome Sequence for Ensete ventricosum, the Drought-Tolerant Tree Against Hunger.</title>
        <authorList>
            <person name="Harrison J."/>
            <person name="Moore K.A."/>
            <person name="Paszkiewicz K."/>
            <person name="Jones T."/>
            <person name="Grant M."/>
            <person name="Ambacheew D."/>
            <person name="Muzemil S."/>
            <person name="Studholme D.J."/>
        </authorList>
    </citation>
    <scope>NUCLEOTIDE SEQUENCE [LARGE SCALE GENOMIC DNA]</scope>
</reference>
<dbReference type="AlphaFoldDB" id="A0A427BAW1"/>
<feature type="compositionally biased region" description="Acidic residues" evidence="1">
    <location>
        <begin position="106"/>
        <end position="118"/>
    </location>
</feature>
<sequence length="198" mass="23279">MAFTDSKVYQYVDQGKPSGMPNLLYWFYSLPVSGPGTEFFTFTASSSSSHLLSLPRIAIVKRTPYQSQVEPVHATEGIRRQWRKEEEEVKREGGGERRRKRKKEEEAMEEEEEEEKEEVEEKRKRMRLAGKYIAIVSNRLMKSRRQHDHGEKKAHQFDLHFRSSHRHIWARDGDLLPIAVDSSDEIWKDAVVFDPRDC</sequence>
<evidence type="ECO:0000313" key="2">
    <source>
        <dbReference type="EMBL" id="RRT85655.1"/>
    </source>
</evidence>
<feature type="region of interest" description="Disordered" evidence="1">
    <location>
        <begin position="83"/>
        <end position="119"/>
    </location>
</feature>
<comment type="caution">
    <text evidence="2">The sequence shown here is derived from an EMBL/GenBank/DDBJ whole genome shotgun (WGS) entry which is preliminary data.</text>
</comment>
<feature type="compositionally biased region" description="Basic and acidic residues" evidence="1">
    <location>
        <begin position="83"/>
        <end position="96"/>
    </location>
</feature>
<protein>
    <submittedName>
        <fullName evidence="2">Uncharacterized protein</fullName>
    </submittedName>
</protein>
<name>A0A427BAW1_ENSVE</name>
<evidence type="ECO:0000256" key="1">
    <source>
        <dbReference type="SAM" id="MobiDB-lite"/>
    </source>
</evidence>
<evidence type="ECO:0000313" key="3">
    <source>
        <dbReference type="Proteomes" id="UP000287651"/>
    </source>
</evidence>
<organism evidence="2 3">
    <name type="scientific">Ensete ventricosum</name>
    <name type="common">Abyssinian banana</name>
    <name type="synonym">Musa ensete</name>
    <dbReference type="NCBI Taxonomy" id="4639"/>
    <lineage>
        <taxon>Eukaryota</taxon>
        <taxon>Viridiplantae</taxon>
        <taxon>Streptophyta</taxon>
        <taxon>Embryophyta</taxon>
        <taxon>Tracheophyta</taxon>
        <taxon>Spermatophyta</taxon>
        <taxon>Magnoliopsida</taxon>
        <taxon>Liliopsida</taxon>
        <taxon>Zingiberales</taxon>
        <taxon>Musaceae</taxon>
        <taxon>Ensete</taxon>
    </lineage>
</organism>
<accession>A0A427BAW1</accession>